<gene>
    <name evidence="1" type="ORF">SKAU_G00085230</name>
</gene>
<evidence type="ECO:0000313" key="1">
    <source>
        <dbReference type="EMBL" id="KAJ8368495.1"/>
    </source>
</evidence>
<dbReference type="Proteomes" id="UP001152622">
    <property type="component" value="Chromosome 3"/>
</dbReference>
<comment type="caution">
    <text evidence="1">The sequence shown here is derived from an EMBL/GenBank/DDBJ whole genome shotgun (WGS) entry which is preliminary data.</text>
</comment>
<proteinExistence type="predicted"/>
<accession>A0A9Q1FVL3</accession>
<sequence>MTDSSDSESHSSFTCSEYGFERQPSFSGEQGYLHERASLTVLHPEAGRGRLVNRLVSEKPDSAVLSGQVVPFEV</sequence>
<protein>
    <submittedName>
        <fullName evidence="1">Uncharacterized protein</fullName>
    </submittedName>
</protein>
<dbReference type="AlphaFoldDB" id="A0A9Q1FVL3"/>
<name>A0A9Q1FVL3_SYNKA</name>
<keyword evidence="2" id="KW-1185">Reference proteome</keyword>
<organism evidence="1 2">
    <name type="scientific">Synaphobranchus kaupii</name>
    <name type="common">Kaup's arrowtooth eel</name>
    <dbReference type="NCBI Taxonomy" id="118154"/>
    <lineage>
        <taxon>Eukaryota</taxon>
        <taxon>Metazoa</taxon>
        <taxon>Chordata</taxon>
        <taxon>Craniata</taxon>
        <taxon>Vertebrata</taxon>
        <taxon>Euteleostomi</taxon>
        <taxon>Actinopterygii</taxon>
        <taxon>Neopterygii</taxon>
        <taxon>Teleostei</taxon>
        <taxon>Anguilliformes</taxon>
        <taxon>Synaphobranchidae</taxon>
        <taxon>Synaphobranchus</taxon>
    </lineage>
</organism>
<dbReference type="EMBL" id="JAINUF010000003">
    <property type="protein sequence ID" value="KAJ8368495.1"/>
    <property type="molecule type" value="Genomic_DNA"/>
</dbReference>
<reference evidence="1" key="1">
    <citation type="journal article" date="2023" name="Science">
        <title>Genome structures resolve the early diversification of teleost fishes.</title>
        <authorList>
            <person name="Parey E."/>
            <person name="Louis A."/>
            <person name="Montfort J."/>
            <person name="Bouchez O."/>
            <person name="Roques C."/>
            <person name="Iampietro C."/>
            <person name="Lluch J."/>
            <person name="Castinel A."/>
            <person name="Donnadieu C."/>
            <person name="Desvignes T."/>
            <person name="Floi Bucao C."/>
            <person name="Jouanno E."/>
            <person name="Wen M."/>
            <person name="Mejri S."/>
            <person name="Dirks R."/>
            <person name="Jansen H."/>
            <person name="Henkel C."/>
            <person name="Chen W.J."/>
            <person name="Zahm M."/>
            <person name="Cabau C."/>
            <person name="Klopp C."/>
            <person name="Thompson A.W."/>
            <person name="Robinson-Rechavi M."/>
            <person name="Braasch I."/>
            <person name="Lecointre G."/>
            <person name="Bobe J."/>
            <person name="Postlethwait J.H."/>
            <person name="Berthelot C."/>
            <person name="Roest Crollius H."/>
            <person name="Guiguen Y."/>
        </authorList>
    </citation>
    <scope>NUCLEOTIDE SEQUENCE</scope>
    <source>
        <strain evidence="1">WJC10195</strain>
    </source>
</reference>
<evidence type="ECO:0000313" key="2">
    <source>
        <dbReference type="Proteomes" id="UP001152622"/>
    </source>
</evidence>